<reference evidence="1 2" key="1">
    <citation type="submission" date="2016-10" db="EMBL/GenBank/DDBJ databases">
        <authorList>
            <person name="Varghese N."/>
            <person name="Submissions S."/>
        </authorList>
    </citation>
    <scope>NUCLEOTIDE SEQUENCE [LARGE SCALE GENOMIC DNA]</scope>
    <source>
        <strain evidence="1 2">Nl1</strain>
    </source>
</reference>
<dbReference type="SUPFAM" id="SSF48452">
    <property type="entry name" value="TPR-like"/>
    <property type="match status" value="1"/>
</dbReference>
<evidence type="ECO:0000313" key="1">
    <source>
        <dbReference type="EMBL" id="SDQ68264.1"/>
    </source>
</evidence>
<name>A0ABY0TDU9_9PROT</name>
<dbReference type="RefSeq" id="WP_074632029.1">
    <property type="nucleotide sequence ID" value="NZ_FNKY01000001.1"/>
</dbReference>
<evidence type="ECO:0008006" key="3">
    <source>
        <dbReference type="Google" id="ProtNLM"/>
    </source>
</evidence>
<comment type="caution">
    <text evidence="1">The sequence shown here is derived from an EMBL/GenBank/DDBJ whole genome shotgun (WGS) entry which is preliminary data.</text>
</comment>
<accession>A0ABY0TDU9</accession>
<sequence length="169" mass="18741">MMLSWFHHLVVMISIVAGLLVLSGLSGCAQSPERQVSVSQPISTTVNREKLALDLKNRGELAEALIQWKILATIEPSNTNYETQIDATRQLIDKKSKQFILDGIANLRQGAREAARLSFLKALALSPKNSEAFNYLRQLTMRYPAIGPNSGWPDDMCCMNYSANGEGKE</sequence>
<protein>
    <recommendedName>
        <fullName evidence="3">Tetratricopeptide repeat protein</fullName>
    </recommendedName>
</protein>
<dbReference type="InterPro" id="IPR011990">
    <property type="entry name" value="TPR-like_helical_dom_sf"/>
</dbReference>
<gene>
    <name evidence="1" type="ORF">SAMN05216402_1837</name>
</gene>
<evidence type="ECO:0000313" key="2">
    <source>
        <dbReference type="Proteomes" id="UP000183471"/>
    </source>
</evidence>
<proteinExistence type="predicted"/>
<dbReference type="EMBL" id="FNKY01000001">
    <property type="protein sequence ID" value="SDQ68264.1"/>
    <property type="molecule type" value="Genomic_DNA"/>
</dbReference>
<dbReference type="Proteomes" id="UP000183471">
    <property type="component" value="Unassembled WGS sequence"/>
</dbReference>
<dbReference type="Gene3D" id="1.25.40.10">
    <property type="entry name" value="Tetratricopeptide repeat domain"/>
    <property type="match status" value="1"/>
</dbReference>
<keyword evidence="2" id="KW-1185">Reference proteome</keyword>
<organism evidence="1 2">
    <name type="scientific">Nitrosospira multiformis</name>
    <dbReference type="NCBI Taxonomy" id="1231"/>
    <lineage>
        <taxon>Bacteria</taxon>
        <taxon>Pseudomonadati</taxon>
        <taxon>Pseudomonadota</taxon>
        <taxon>Betaproteobacteria</taxon>
        <taxon>Nitrosomonadales</taxon>
        <taxon>Nitrosomonadaceae</taxon>
        <taxon>Nitrosospira</taxon>
    </lineage>
</organism>